<accession>A0A0H4J2F9</accession>
<organism evidence="2 3">
    <name type="scientific">Stenotrophomonas phage IME-SM1</name>
    <dbReference type="NCBI Taxonomy" id="1654717"/>
    <lineage>
        <taxon>Viruses</taxon>
        <taxon>Duplodnaviria</taxon>
        <taxon>Heunggongvirae</taxon>
        <taxon>Uroviricota</taxon>
        <taxon>Caudoviricetes</taxon>
        <taxon>Menderavirus</taxon>
        <taxon>Menderavirus IMESM1</taxon>
    </lineage>
</organism>
<evidence type="ECO:0000256" key="1">
    <source>
        <dbReference type="SAM" id="Phobius"/>
    </source>
</evidence>
<dbReference type="KEGG" id="vg:65066678"/>
<sequence>MKKQEFTWDNRLTEMLNELKKSEKGTEDQSVKFVTSSHISTSVIRRSRVANIKSITKQLEDLTDVIKSKKNFRVMPFPLITACILTVLKSLELITLSWWIIGLIAVFPLALVVSVLIVLGTLAGIGILGVLAYDFFKGRF</sequence>
<evidence type="ECO:0000313" key="3">
    <source>
        <dbReference type="Proteomes" id="UP000224291"/>
    </source>
</evidence>
<dbReference type="EMBL" id="KR560069">
    <property type="protein sequence ID" value="AKO61568.1"/>
    <property type="molecule type" value="Genomic_DNA"/>
</dbReference>
<keyword evidence="1" id="KW-0812">Transmembrane</keyword>
<feature type="transmembrane region" description="Helical" evidence="1">
    <location>
        <begin position="107"/>
        <end position="136"/>
    </location>
</feature>
<keyword evidence="3" id="KW-1185">Reference proteome</keyword>
<keyword evidence="1" id="KW-0472">Membrane</keyword>
<dbReference type="Proteomes" id="UP000224291">
    <property type="component" value="Segment"/>
</dbReference>
<proteinExistence type="predicted"/>
<dbReference type="GeneID" id="65066678"/>
<keyword evidence="1" id="KW-1133">Transmembrane helix</keyword>
<feature type="transmembrane region" description="Helical" evidence="1">
    <location>
        <begin position="77"/>
        <end position="101"/>
    </location>
</feature>
<name>A0A0H4J2F9_9CAUD</name>
<protein>
    <submittedName>
        <fullName evidence="2">Uncharacterized protein</fullName>
    </submittedName>
</protein>
<evidence type="ECO:0000313" key="2">
    <source>
        <dbReference type="EMBL" id="AKO61568.1"/>
    </source>
</evidence>
<dbReference type="RefSeq" id="YP_010077761.1">
    <property type="nucleotide sequence ID" value="NC_054952.1"/>
</dbReference>
<reference evidence="2 3" key="1">
    <citation type="submission" date="2015-05" db="EMBL/GenBank/DDBJ databases">
        <authorList>
            <person name="Liu X."/>
            <person name="Tong Y."/>
            <person name="Huang Y."/>
            <person name="Fan H."/>
            <person name="An X."/>
            <person name="Mi Z."/>
            <person name="Zhang Z."/>
        </authorList>
    </citation>
    <scope>NUCLEOTIDE SEQUENCE [LARGE SCALE GENOMIC DNA]</scope>
</reference>